<sequence length="185" mass="20511">MKARVILWFGVPRATRSAMVGSSSMFIPPSERGTFSHVGGFETRHAEHESRSIEQSSARSRGRLSRLGTAESEQVAALPGVHRPLVPERRCASGIQREHTETGFLQELCKPTLDPRATFLITGSGRTKDQGKKAPSVPSFNARVEAYVRRVTVLSDLLYGRAENCRTISHHRRHPLATPSIRLLC</sequence>
<keyword evidence="3" id="KW-1185">Reference proteome</keyword>
<reference evidence="2 3" key="1">
    <citation type="submission" date="2020-02" db="EMBL/GenBank/DDBJ databases">
        <authorList>
            <person name="Ferguson B K."/>
        </authorList>
    </citation>
    <scope>NUCLEOTIDE SEQUENCE [LARGE SCALE GENOMIC DNA]</scope>
</reference>
<gene>
    <name evidence="2" type="ORF">TBRA_LOCUS14835</name>
</gene>
<evidence type="ECO:0000313" key="2">
    <source>
        <dbReference type="EMBL" id="CAB0043247.1"/>
    </source>
</evidence>
<feature type="region of interest" description="Disordered" evidence="1">
    <location>
        <begin position="43"/>
        <end position="71"/>
    </location>
</feature>
<evidence type="ECO:0000256" key="1">
    <source>
        <dbReference type="SAM" id="MobiDB-lite"/>
    </source>
</evidence>
<organism evidence="2 3">
    <name type="scientific">Trichogramma brassicae</name>
    <dbReference type="NCBI Taxonomy" id="86971"/>
    <lineage>
        <taxon>Eukaryota</taxon>
        <taxon>Metazoa</taxon>
        <taxon>Ecdysozoa</taxon>
        <taxon>Arthropoda</taxon>
        <taxon>Hexapoda</taxon>
        <taxon>Insecta</taxon>
        <taxon>Pterygota</taxon>
        <taxon>Neoptera</taxon>
        <taxon>Endopterygota</taxon>
        <taxon>Hymenoptera</taxon>
        <taxon>Apocrita</taxon>
        <taxon>Proctotrupomorpha</taxon>
        <taxon>Chalcidoidea</taxon>
        <taxon>Trichogrammatidae</taxon>
        <taxon>Trichogramma</taxon>
    </lineage>
</organism>
<protein>
    <submittedName>
        <fullName evidence="2">Uncharacterized protein</fullName>
    </submittedName>
</protein>
<dbReference type="Proteomes" id="UP000479190">
    <property type="component" value="Unassembled WGS sequence"/>
</dbReference>
<accession>A0A6H5J3T0</accession>
<name>A0A6H5J3T0_9HYME</name>
<proteinExistence type="predicted"/>
<dbReference type="AlphaFoldDB" id="A0A6H5J3T0"/>
<dbReference type="EMBL" id="CADCXV010001283">
    <property type="protein sequence ID" value="CAB0043247.1"/>
    <property type="molecule type" value="Genomic_DNA"/>
</dbReference>
<feature type="compositionally biased region" description="Basic and acidic residues" evidence="1">
    <location>
        <begin position="43"/>
        <end position="52"/>
    </location>
</feature>
<evidence type="ECO:0000313" key="3">
    <source>
        <dbReference type="Proteomes" id="UP000479190"/>
    </source>
</evidence>